<accession>A0A7C9RMJ8</accession>
<dbReference type="EMBL" id="JAAMPJ010000001">
    <property type="protein sequence ID" value="NGY58469.1"/>
    <property type="molecule type" value="Genomic_DNA"/>
</dbReference>
<comment type="caution">
    <text evidence="1">The sequence shown here is derived from an EMBL/GenBank/DDBJ whole genome shotgun (WGS) entry which is preliminary data.</text>
</comment>
<dbReference type="RefSeq" id="WP_166044503.1">
    <property type="nucleotide sequence ID" value="NZ_JAAMPJ010000001.1"/>
</dbReference>
<gene>
    <name evidence="1" type="ORF">G7043_05905</name>
</gene>
<dbReference type="AlphaFoldDB" id="A0A7C9RMJ8"/>
<dbReference type="Proteomes" id="UP000481360">
    <property type="component" value="Unassembled WGS sequence"/>
</dbReference>
<proteinExistence type="predicted"/>
<evidence type="ECO:0000313" key="1">
    <source>
        <dbReference type="EMBL" id="NGY58469.1"/>
    </source>
</evidence>
<evidence type="ECO:0000313" key="2">
    <source>
        <dbReference type="Proteomes" id="UP000481360"/>
    </source>
</evidence>
<sequence>MVAMIAFADGDVTMRSGYFEVVIGKLRASSTDPADVEVCDSAAIVNCLWVDEIPAARKCAVLRNLSAVLDECLGSADFADNDTALFEFEMAKLELTERYPTCFHSA</sequence>
<organism evidence="1 2">
    <name type="scientific">Lentzea alba</name>
    <dbReference type="NCBI Taxonomy" id="2714351"/>
    <lineage>
        <taxon>Bacteria</taxon>
        <taxon>Bacillati</taxon>
        <taxon>Actinomycetota</taxon>
        <taxon>Actinomycetes</taxon>
        <taxon>Pseudonocardiales</taxon>
        <taxon>Pseudonocardiaceae</taxon>
        <taxon>Lentzea</taxon>
    </lineage>
</organism>
<protein>
    <submittedName>
        <fullName evidence="1">Uncharacterized protein</fullName>
    </submittedName>
</protein>
<reference evidence="1 2" key="1">
    <citation type="submission" date="2020-03" db="EMBL/GenBank/DDBJ databases">
        <title>Isolation and identification of active actinomycetes.</title>
        <authorList>
            <person name="Sun X."/>
        </authorList>
    </citation>
    <scope>NUCLEOTIDE SEQUENCE [LARGE SCALE GENOMIC DNA]</scope>
    <source>
        <strain evidence="1 2">NEAU-D13</strain>
    </source>
</reference>
<keyword evidence="2" id="KW-1185">Reference proteome</keyword>
<name>A0A7C9RMJ8_9PSEU</name>